<evidence type="ECO:0000256" key="2">
    <source>
        <dbReference type="SAM" id="Phobius"/>
    </source>
</evidence>
<keyword evidence="2" id="KW-0472">Membrane</keyword>
<gene>
    <name evidence="3" type="ORF">HPB52_001641</name>
</gene>
<feature type="region of interest" description="Disordered" evidence="1">
    <location>
        <begin position="375"/>
        <end position="475"/>
    </location>
</feature>
<reference evidence="3" key="1">
    <citation type="journal article" date="2020" name="Cell">
        <title>Large-Scale Comparative Analyses of Tick Genomes Elucidate Their Genetic Diversity and Vector Capacities.</title>
        <authorList>
            <consortium name="Tick Genome and Microbiome Consortium (TIGMIC)"/>
            <person name="Jia N."/>
            <person name="Wang J."/>
            <person name="Shi W."/>
            <person name="Du L."/>
            <person name="Sun Y."/>
            <person name="Zhan W."/>
            <person name="Jiang J.F."/>
            <person name="Wang Q."/>
            <person name="Zhang B."/>
            <person name="Ji P."/>
            <person name="Bell-Sakyi L."/>
            <person name="Cui X.M."/>
            <person name="Yuan T.T."/>
            <person name="Jiang B.G."/>
            <person name="Yang W.F."/>
            <person name="Lam T.T."/>
            <person name="Chang Q.C."/>
            <person name="Ding S.J."/>
            <person name="Wang X.J."/>
            <person name="Zhu J.G."/>
            <person name="Ruan X.D."/>
            <person name="Zhao L."/>
            <person name="Wei J.T."/>
            <person name="Ye R.Z."/>
            <person name="Que T.C."/>
            <person name="Du C.H."/>
            <person name="Zhou Y.H."/>
            <person name="Cheng J.X."/>
            <person name="Dai P.F."/>
            <person name="Guo W.B."/>
            <person name="Han X.H."/>
            <person name="Huang E.J."/>
            <person name="Li L.F."/>
            <person name="Wei W."/>
            <person name="Gao Y.C."/>
            <person name="Liu J.Z."/>
            <person name="Shao H.Z."/>
            <person name="Wang X."/>
            <person name="Wang C.C."/>
            <person name="Yang T.C."/>
            <person name="Huo Q.B."/>
            <person name="Li W."/>
            <person name="Chen H.Y."/>
            <person name="Chen S.E."/>
            <person name="Zhou L.G."/>
            <person name="Ni X.B."/>
            <person name="Tian J.H."/>
            <person name="Sheng Y."/>
            <person name="Liu T."/>
            <person name="Pan Y.S."/>
            <person name="Xia L.Y."/>
            <person name="Li J."/>
            <person name="Zhao F."/>
            <person name="Cao W.C."/>
        </authorList>
    </citation>
    <scope>NUCLEOTIDE SEQUENCE</scope>
    <source>
        <strain evidence="3">Rsan-2018</strain>
    </source>
</reference>
<name>A0A9D4T0R6_RHISA</name>
<protein>
    <submittedName>
        <fullName evidence="3">Uncharacterized protein</fullName>
    </submittedName>
</protein>
<feature type="compositionally biased region" description="Polar residues" evidence="1">
    <location>
        <begin position="396"/>
        <end position="407"/>
    </location>
</feature>
<feature type="transmembrane region" description="Helical" evidence="2">
    <location>
        <begin position="212"/>
        <end position="233"/>
    </location>
</feature>
<keyword evidence="2" id="KW-1133">Transmembrane helix</keyword>
<dbReference type="AlphaFoldDB" id="A0A9D4T0R6"/>
<keyword evidence="2" id="KW-0812">Transmembrane</keyword>
<dbReference type="EMBL" id="JABSTV010001248">
    <property type="protein sequence ID" value="KAH7967681.1"/>
    <property type="molecule type" value="Genomic_DNA"/>
</dbReference>
<reference evidence="3" key="2">
    <citation type="submission" date="2021-09" db="EMBL/GenBank/DDBJ databases">
        <authorList>
            <person name="Jia N."/>
            <person name="Wang J."/>
            <person name="Shi W."/>
            <person name="Du L."/>
            <person name="Sun Y."/>
            <person name="Zhan W."/>
            <person name="Jiang J."/>
            <person name="Wang Q."/>
            <person name="Zhang B."/>
            <person name="Ji P."/>
            <person name="Sakyi L.B."/>
            <person name="Cui X."/>
            <person name="Yuan T."/>
            <person name="Jiang B."/>
            <person name="Yang W."/>
            <person name="Lam T.T.-Y."/>
            <person name="Chang Q."/>
            <person name="Ding S."/>
            <person name="Wang X."/>
            <person name="Zhu J."/>
            <person name="Ruan X."/>
            <person name="Zhao L."/>
            <person name="Wei J."/>
            <person name="Que T."/>
            <person name="Du C."/>
            <person name="Cheng J."/>
            <person name="Dai P."/>
            <person name="Han X."/>
            <person name="Huang E."/>
            <person name="Gao Y."/>
            <person name="Liu J."/>
            <person name="Shao H."/>
            <person name="Ye R."/>
            <person name="Li L."/>
            <person name="Wei W."/>
            <person name="Wang X."/>
            <person name="Wang C."/>
            <person name="Huo Q."/>
            <person name="Li W."/>
            <person name="Guo W."/>
            <person name="Chen H."/>
            <person name="Chen S."/>
            <person name="Zhou L."/>
            <person name="Zhou L."/>
            <person name="Ni X."/>
            <person name="Tian J."/>
            <person name="Zhou Y."/>
            <person name="Sheng Y."/>
            <person name="Liu T."/>
            <person name="Pan Y."/>
            <person name="Xia L."/>
            <person name="Li J."/>
            <person name="Zhao F."/>
            <person name="Cao W."/>
        </authorList>
    </citation>
    <scope>NUCLEOTIDE SEQUENCE</scope>
    <source>
        <strain evidence="3">Rsan-2018</strain>
        <tissue evidence="3">Larvae</tissue>
    </source>
</reference>
<sequence length="475" mass="50081">MQNFVIPVQSDGRAAGRPKKSATSLKTASTGNVLKPALPSPKPAKDAPLRAVSSAARSADSCQQKGPSARLKGDVEEPGVQRYPGWPGYPRGSTAAARVVLTEVRGPGNGQQALKFDPFKTPSVILEELVVISDTSYMPPRYIAAPQDLRRKHLSSFPGLHGPSETNDDAQKRAVGTTMKRDQIVTMQRVAGCCVFAIIIATVLMTRLLGLFVLWNTLSMLFCCAGNLAGLRYPPKWYTHRDINELTLHERTKLVIFWAPVIIGLAFVKLYYTSLLFEFYKIYKSTSGKAYDGQGLARIACSGRSSRARTPAAAQYEGCTPVGASPWPPQDGVVVPAAGAPASALLTPSGYSQMNSAIAQEGGATAVSSAIASSVTTPRPVTAESSAVVAPKPTAETPTMPSESSALATPKPATETPRAAAHDNVTVAGGKKSKSRASRAKKPAAATADARSAGAGKATAPKIADNRTRPFQPAR</sequence>
<feature type="compositionally biased region" description="Basic residues" evidence="1">
    <location>
        <begin position="431"/>
        <end position="442"/>
    </location>
</feature>
<accession>A0A9D4T0R6</accession>
<feature type="region of interest" description="Disordered" evidence="1">
    <location>
        <begin position="1"/>
        <end position="89"/>
    </location>
</feature>
<dbReference type="Proteomes" id="UP000821837">
    <property type="component" value="Unassembled WGS sequence"/>
</dbReference>
<evidence type="ECO:0000313" key="4">
    <source>
        <dbReference type="Proteomes" id="UP000821837"/>
    </source>
</evidence>
<keyword evidence="4" id="KW-1185">Reference proteome</keyword>
<comment type="caution">
    <text evidence="3">The sequence shown here is derived from an EMBL/GenBank/DDBJ whole genome shotgun (WGS) entry which is preliminary data.</text>
</comment>
<proteinExistence type="predicted"/>
<feature type="transmembrane region" description="Helical" evidence="2">
    <location>
        <begin position="189"/>
        <end position="206"/>
    </location>
</feature>
<evidence type="ECO:0000313" key="3">
    <source>
        <dbReference type="EMBL" id="KAH7967681.1"/>
    </source>
</evidence>
<organism evidence="3 4">
    <name type="scientific">Rhipicephalus sanguineus</name>
    <name type="common">Brown dog tick</name>
    <name type="synonym">Ixodes sanguineus</name>
    <dbReference type="NCBI Taxonomy" id="34632"/>
    <lineage>
        <taxon>Eukaryota</taxon>
        <taxon>Metazoa</taxon>
        <taxon>Ecdysozoa</taxon>
        <taxon>Arthropoda</taxon>
        <taxon>Chelicerata</taxon>
        <taxon>Arachnida</taxon>
        <taxon>Acari</taxon>
        <taxon>Parasitiformes</taxon>
        <taxon>Ixodida</taxon>
        <taxon>Ixodoidea</taxon>
        <taxon>Ixodidae</taxon>
        <taxon>Rhipicephalinae</taxon>
        <taxon>Rhipicephalus</taxon>
        <taxon>Rhipicephalus</taxon>
    </lineage>
</organism>
<feature type="compositionally biased region" description="Low complexity" evidence="1">
    <location>
        <begin position="49"/>
        <end position="61"/>
    </location>
</feature>
<evidence type="ECO:0000256" key="1">
    <source>
        <dbReference type="SAM" id="MobiDB-lite"/>
    </source>
</evidence>
<feature type="transmembrane region" description="Helical" evidence="2">
    <location>
        <begin position="254"/>
        <end position="272"/>
    </location>
</feature>
<feature type="compositionally biased region" description="Low complexity" evidence="1">
    <location>
        <begin position="443"/>
        <end position="461"/>
    </location>
</feature>
<feature type="compositionally biased region" description="Polar residues" evidence="1">
    <location>
        <begin position="21"/>
        <end position="32"/>
    </location>
</feature>